<keyword evidence="4" id="KW-0670">Pyruvate</keyword>
<keyword evidence="2" id="KW-0865">Zymogen</keyword>
<dbReference type="InterPro" id="IPR003817">
    <property type="entry name" value="PS_Dcarbxylase"/>
</dbReference>
<dbReference type="PANTHER" id="PTHR10067:SF13">
    <property type="entry name" value="PHOSPHATIDYLSERINE DECARBOXYLASE"/>
    <property type="match status" value="1"/>
</dbReference>
<dbReference type="AlphaFoldDB" id="A0A3S0H107"/>
<dbReference type="GO" id="GO:0004609">
    <property type="term" value="F:phosphatidylserine decarboxylase activity"/>
    <property type="evidence" value="ECO:0007669"/>
    <property type="project" value="InterPro"/>
</dbReference>
<organism evidence="5 6">
    <name type="scientific">Hymenobacter gummosus</name>
    <dbReference type="NCBI Taxonomy" id="1776032"/>
    <lineage>
        <taxon>Bacteria</taxon>
        <taxon>Pseudomonadati</taxon>
        <taxon>Bacteroidota</taxon>
        <taxon>Cytophagia</taxon>
        <taxon>Cytophagales</taxon>
        <taxon>Hymenobacteraceae</taxon>
        <taxon>Hymenobacter</taxon>
    </lineage>
</organism>
<dbReference type="GO" id="GO:0008654">
    <property type="term" value="P:phospholipid biosynthetic process"/>
    <property type="evidence" value="ECO:0007669"/>
    <property type="project" value="InterPro"/>
</dbReference>
<sequence>MGATRAHGKNRTFPSSGFQLSQASCLAPYPQQTRFMTQPELLQPTLSTSSALSKFFPEGYYPPHTPQMDRLMAELRVIAANPVVEAAYNDAIAHLDPFVMELGTQQENPWTGTSIDDFVNYFDKWFTFLPQPSSGLGFIVPLTFLYLNNPQGFYFLNKLQSKSGDATAYSAEVFNWTVRFIKERGHFMDSPESIYYLDEWLKFVGPSIKDYIVPPGGYQTFNEFFARSLNLANNPRPIADPDDDSILVASADTEINFIESNLTLKTTLPVKTREINVAELLNNSTYAKRFVGGTAVSCVLMPTNYHRYHAPVTGQLVEGMDVPGIYNGIMDGEHWFNEGNIGESDTNFSIFEDFHRAYFIIQTEKYGCVAIIPVGLNTISAIHPSVVGNASTYVQPGGTPIPVKKGQELGHFAYGGSLNILLFEPGVLGSLSVLMGQRIGSLSAPAK</sequence>
<dbReference type="Pfam" id="PF02666">
    <property type="entry name" value="PS_Dcarbxylase"/>
    <property type="match status" value="1"/>
</dbReference>
<dbReference type="Proteomes" id="UP000282184">
    <property type="component" value="Unassembled WGS sequence"/>
</dbReference>
<evidence type="ECO:0000256" key="4">
    <source>
        <dbReference type="ARBA" id="ARBA00023317"/>
    </source>
</evidence>
<evidence type="ECO:0000313" key="5">
    <source>
        <dbReference type="EMBL" id="RTQ45296.1"/>
    </source>
</evidence>
<keyword evidence="3" id="KW-0456">Lyase</keyword>
<reference evidence="5 6" key="1">
    <citation type="submission" date="2018-12" db="EMBL/GenBank/DDBJ databases">
        <title>Hymenobacter gummosus sp. nov., isolated from a spring.</title>
        <authorList>
            <person name="Nie L."/>
        </authorList>
    </citation>
    <scope>NUCLEOTIDE SEQUENCE [LARGE SCALE GENOMIC DNA]</scope>
    <source>
        <strain evidence="5 6">KCTC 52166</strain>
    </source>
</reference>
<name>A0A3S0H107_9BACT</name>
<protein>
    <submittedName>
        <fullName evidence="5">Phosphatidylserine decarboxylase</fullName>
    </submittedName>
</protein>
<evidence type="ECO:0000256" key="3">
    <source>
        <dbReference type="ARBA" id="ARBA00023239"/>
    </source>
</evidence>
<dbReference type="EMBL" id="RXOF01000021">
    <property type="protein sequence ID" value="RTQ45296.1"/>
    <property type="molecule type" value="Genomic_DNA"/>
</dbReference>
<keyword evidence="1" id="KW-0210">Decarboxylase</keyword>
<dbReference type="PANTHER" id="PTHR10067">
    <property type="entry name" value="PHOSPHATIDYLSERINE DECARBOXYLASE"/>
    <property type="match status" value="1"/>
</dbReference>
<comment type="caution">
    <text evidence="5">The sequence shown here is derived from an EMBL/GenBank/DDBJ whole genome shotgun (WGS) entry which is preliminary data.</text>
</comment>
<gene>
    <name evidence="5" type="ORF">EJV47_25805</name>
</gene>
<evidence type="ECO:0000313" key="6">
    <source>
        <dbReference type="Proteomes" id="UP000282184"/>
    </source>
</evidence>
<proteinExistence type="predicted"/>
<keyword evidence="6" id="KW-1185">Reference proteome</keyword>
<evidence type="ECO:0000256" key="1">
    <source>
        <dbReference type="ARBA" id="ARBA00022793"/>
    </source>
</evidence>
<accession>A0A3S0H107</accession>
<evidence type="ECO:0000256" key="2">
    <source>
        <dbReference type="ARBA" id="ARBA00023145"/>
    </source>
</evidence>
<dbReference type="OrthoDB" id="9802030at2"/>